<dbReference type="Pfam" id="PF00931">
    <property type="entry name" value="NB-ARC"/>
    <property type="match status" value="1"/>
</dbReference>
<feature type="domain" description="NB-ARC" evidence="8">
    <location>
        <begin position="189"/>
        <end position="357"/>
    </location>
</feature>
<dbReference type="GO" id="GO:0005524">
    <property type="term" value="F:ATP binding"/>
    <property type="evidence" value="ECO:0007669"/>
    <property type="project" value="UniProtKB-KW"/>
</dbReference>
<accession>A0A8B7CWP4</accession>
<evidence type="ECO:0000259" key="8">
    <source>
        <dbReference type="Pfam" id="PF00931"/>
    </source>
</evidence>
<dbReference type="InterPro" id="IPR041118">
    <property type="entry name" value="Rx_N"/>
</dbReference>
<sequence>MASGILSSITRMTDKLAAPIRRSLGGSSSSDPHSVEEDLNKLKSTLETIEAVLYDAEKREIREESVKLWLSELKAVACDSEDVLDEFEYELLRSKLESRAPMKFPGKRKQGEVREFIPSPLNEASFRDSLARRIKQIRERFDEIAAERVALQLREGDGPLRVVDNYKQPPSSSNLSQLEIHGREEDCIKLIKLLLSEDFKGSNISVLPIVGMPGVGKTTLAQLVFNDSRVCKHFNTREWISLYGSFNVARLMKEIIESITKSPSDLTEVSALQECLKEVLSAKRFLLVLDDVWNEDQMLWEMLRSALASDVEGSKIIVTTRNETVARIVQTMPLYQLDCLSDEDCWRLFRRWAFDGRDPRAHPELVEIGKMIASKCGGLPLAAKALGGLLRFENDEEKWVDLLQSDLWDLEDTENKILPALKLSYQHLPVHLKRCFVYCSVFPKGFVFKKHVLVRLWMVQGFLQTRDDKEPEDMGFECFDDLLGRSFFQHWKLEFGDEEKFVMHDLFLDLCRYISGEECLLTENSDLRSLSPEARHLSLIPYGSRVTMQLNSIDKPRPLRSLLLIYRLIYSWGGVGLWEGNLVHLKIPDDIFLNLPCLRSLDLAYTDIEELPNSIGSLKHLRYLSLRSTKIRKLPESLCRLYYLQTLEMAYCNNLRELPKGIGNLANLRHLELPTMEDSYVCMPSGIGRLTGLQELAAFNVGGDGRHCGIGELKDMANLGGDLHISGLRNVARGWDAKEANLMNKKNLQRLTLDWYVHQSDYKCSHLNLSSDDERTAAKLGANCSSESGGVLAVPWEHFQEEDVVFESLQPHPNLVVLQIRNYNGARFPKWLGDPSLSNLVTIKLFICEKCEALPSFGELSSLRNLHIAGMGSIRRIEQEFCGTKQFPALEELQFEWMPEWEAWSGVKEGAFPQLAELIFRDCPKLGIIPKDLAPSLKKLDVGDCKQLSILPAPPSLTSLCIGGESMEQLWSYTTELTKLEALEVAYCEGLTCLPLHNMPALKRLEITDCSQLATIDCRGGSAAAKALASSSSSVPSQVGLHNLISLENLKIENCPVLQFAMEEQLPPMLKDVVISCCPFLVEWCERSEGRSQLARVPNFLVENYDADEFQEWVMSTQNEESDKEIEED</sequence>
<dbReference type="PANTHER" id="PTHR36766">
    <property type="entry name" value="PLANT BROAD-SPECTRUM MILDEW RESISTANCE PROTEIN RPW8"/>
    <property type="match status" value="1"/>
</dbReference>
<dbReference type="FunFam" id="1.10.10.10:FF:000322">
    <property type="entry name" value="Probable disease resistance protein At1g63360"/>
    <property type="match status" value="1"/>
</dbReference>
<dbReference type="FunFam" id="3.40.50.300:FF:001091">
    <property type="entry name" value="Probable disease resistance protein At1g61300"/>
    <property type="match status" value="1"/>
</dbReference>
<gene>
    <name evidence="13" type="primary">LOC103720349</name>
</gene>
<dbReference type="InterPro" id="IPR032675">
    <property type="entry name" value="LRR_dom_sf"/>
</dbReference>
<evidence type="ECO:0000313" key="12">
    <source>
        <dbReference type="Proteomes" id="UP000228380"/>
    </source>
</evidence>
<dbReference type="GO" id="GO:0009626">
    <property type="term" value="P:plant-type hypersensitive response"/>
    <property type="evidence" value="ECO:0007669"/>
    <property type="project" value="UniProtKB-ARBA"/>
</dbReference>
<dbReference type="InterPro" id="IPR027417">
    <property type="entry name" value="P-loop_NTPase"/>
</dbReference>
<dbReference type="Pfam" id="PF23559">
    <property type="entry name" value="WHD_DRP"/>
    <property type="match status" value="1"/>
</dbReference>
<dbReference type="InterPro" id="IPR036388">
    <property type="entry name" value="WH-like_DNA-bd_sf"/>
</dbReference>
<evidence type="ECO:0000256" key="2">
    <source>
        <dbReference type="ARBA" id="ARBA00022614"/>
    </source>
</evidence>
<dbReference type="InterPro" id="IPR056789">
    <property type="entry name" value="LRR_R13L1-DRL21"/>
</dbReference>
<evidence type="ECO:0000256" key="7">
    <source>
        <dbReference type="SAM" id="Coils"/>
    </source>
</evidence>
<dbReference type="KEGG" id="pda:103720349"/>
<dbReference type="GO" id="GO:0042742">
    <property type="term" value="P:defense response to bacterium"/>
    <property type="evidence" value="ECO:0007669"/>
    <property type="project" value="UniProtKB-ARBA"/>
</dbReference>
<reference evidence="13" key="1">
    <citation type="submission" date="2025-08" db="UniProtKB">
        <authorList>
            <consortium name="RefSeq"/>
        </authorList>
    </citation>
    <scope>IDENTIFICATION</scope>
    <source>
        <tissue evidence="13">Young leaves</tissue>
    </source>
</reference>
<feature type="domain" description="Disease resistance N-terminal" evidence="9">
    <location>
        <begin position="30"/>
        <end position="98"/>
    </location>
</feature>
<keyword evidence="12" id="KW-1185">Reference proteome</keyword>
<evidence type="ECO:0000259" key="9">
    <source>
        <dbReference type="Pfam" id="PF18052"/>
    </source>
</evidence>
<keyword evidence="5" id="KW-0611">Plant defense</keyword>
<dbReference type="SUPFAM" id="SSF52058">
    <property type="entry name" value="L domain-like"/>
    <property type="match status" value="2"/>
</dbReference>
<keyword evidence="2" id="KW-0433">Leucine-rich repeat</keyword>
<keyword evidence="3" id="KW-0677">Repeat</keyword>
<dbReference type="GO" id="GO:0002758">
    <property type="term" value="P:innate immune response-activating signaling pathway"/>
    <property type="evidence" value="ECO:0007669"/>
    <property type="project" value="UniProtKB-ARBA"/>
</dbReference>
<evidence type="ECO:0000256" key="1">
    <source>
        <dbReference type="ARBA" id="ARBA00008894"/>
    </source>
</evidence>
<dbReference type="Proteomes" id="UP000228380">
    <property type="component" value="Unplaced"/>
</dbReference>
<dbReference type="PANTHER" id="PTHR36766:SF40">
    <property type="entry name" value="DISEASE RESISTANCE PROTEIN RGA3"/>
    <property type="match status" value="1"/>
</dbReference>
<evidence type="ECO:0000256" key="5">
    <source>
        <dbReference type="ARBA" id="ARBA00022821"/>
    </source>
</evidence>
<dbReference type="SMART" id="SM00369">
    <property type="entry name" value="LRR_TYP"/>
    <property type="match status" value="2"/>
</dbReference>
<dbReference type="GeneID" id="103720349"/>
<feature type="coiled-coil region" evidence="7">
    <location>
        <begin position="127"/>
        <end position="154"/>
    </location>
</feature>
<dbReference type="Pfam" id="PF18052">
    <property type="entry name" value="Rx_N"/>
    <property type="match status" value="1"/>
</dbReference>
<feature type="domain" description="R13L1/DRL21-like LRR repeat region" evidence="11">
    <location>
        <begin position="710"/>
        <end position="871"/>
    </location>
</feature>
<evidence type="ECO:0000256" key="6">
    <source>
        <dbReference type="ARBA" id="ARBA00022840"/>
    </source>
</evidence>
<dbReference type="InterPro" id="IPR058922">
    <property type="entry name" value="WHD_DRP"/>
</dbReference>
<keyword evidence="7" id="KW-0175">Coiled coil</keyword>
<protein>
    <submittedName>
        <fullName evidence="13">Disease resistance protein RGA3 isoform X1</fullName>
    </submittedName>
</protein>
<evidence type="ECO:0000256" key="4">
    <source>
        <dbReference type="ARBA" id="ARBA00022741"/>
    </source>
</evidence>
<dbReference type="AlphaFoldDB" id="A0A8B7CWP4"/>
<dbReference type="RefSeq" id="XP_008808230.1">
    <property type="nucleotide sequence ID" value="XM_008810008.4"/>
</dbReference>
<dbReference type="SUPFAM" id="SSF52540">
    <property type="entry name" value="P-loop containing nucleoside triphosphate hydrolases"/>
    <property type="match status" value="1"/>
</dbReference>
<dbReference type="PRINTS" id="PR00364">
    <property type="entry name" value="DISEASERSIST"/>
</dbReference>
<keyword evidence="4" id="KW-0547">Nucleotide-binding</keyword>
<dbReference type="Pfam" id="PF25019">
    <property type="entry name" value="LRR_R13L1-DRL21"/>
    <property type="match status" value="1"/>
</dbReference>
<dbReference type="Gene3D" id="3.80.10.10">
    <property type="entry name" value="Ribonuclease Inhibitor"/>
    <property type="match status" value="2"/>
</dbReference>
<dbReference type="InterPro" id="IPR003591">
    <property type="entry name" value="Leu-rich_rpt_typical-subtyp"/>
</dbReference>
<comment type="similarity">
    <text evidence="1">Belongs to the disease resistance NB-LRR family.</text>
</comment>
<dbReference type="OrthoDB" id="2973320at2759"/>
<feature type="domain" description="Disease resistance protein winged helix" evidence="10">
    <location>
        <begin position="441"/>
        <end position="511"/>
    </location>
</feature>
<dbReference type="GO" id="GO:0043531">
    <property type="term" value="F:ADP binding"/>
    <property type="evidence" value="ECO:0007669"/>
    <property type="project" value="InterPro"/>
</dbReference>
<keyword evidence="6" id="KW-0067">ATP-binding</keyword>
<dbReference type="InterPro" id="IPR002182">
    <property type="entry name" value="NB-ARC"/>
</dbReference>
<dbReference type="Gene3D" id="1.10.10.10">
    <property type="entry name" value="Winged helix-like DNA-binding domain superfamily/Winged helix DNA-binding domain"/>
    <property type="match status" value="1"/>
</dbReference>
<dbReference type="Gene3D" id="1.20.5.4130">
    <property type="match status" value="1"/>
</dbReference>
<organism evidence="12 13">
    <name type="scientific">Phoenix dactylifera</name>
    <name type="common">Date palm</name>
    <dbReference type="NCBI Taxonomy" id="42345"/>
    <lineage>
        <taxon>Eukaryota</taxon>
        <taxon>Viridiplantae</taxon>
        <taxon>Streptophyta</taxon>
        <taxon>Embryophyta</taxon>
        <taxon>Tracheophyta</taxon>
        <taxon>Spermatophyta</taxon>
        <taxon>Magnoliopsida</taxon>
        <taxon>Liliopsida</taxon>
        <taxon>Arecaceae</taxon>
        <taxon>Coryphoideae</taxon>
        <taxon>Phoeniceae</taxon>
        <taxon>Phoenix</taxon>
    </lineage>
</organism>
<proteinExistence type="inferred from homology"/>
<name>A0A8B7CWP4_PHODC</name>
<evidence type="ECO:0000259" key="10">
    <source>
        <dbReference type="Pfam" id="PF23559"/>
    </source>
</evidence>
<dbReference type="Gene3D" id="3.40.50.300">
    <property type="entry name" value="P-loop containing nucleotide triphosphate hydrolases"/>
    <property type="match status" value="1"/>
</dbReference>
<evidence type="ECO:0000259" key="11">
    <source>
        <dbReference type="Pfam" id="PF25019"/>
    </source>
</evidence>
<evidence type="ECO:0000256" key="3">
    <source>
        <dbReference type="ARBA" id="ARBA00022737"/>
    </source>
</evidence>
<evidence type="ECO:0000313" key="13">
    <source>
        <dbReference type="RefSeq" id="XP_008808230.1"/>
    </source>
</evidence>